<dbReference type="InterPro" id="IPR013784">
    <property type="entry name" value="Carb-bd-like_fold"/>
</dbReference>
<dbReference type="GO" id="GO:0005975">
    <property type="term" value="P:carbohydrate metabolic process"/>
    <property type="evidence" value="ECO:0007669"/>
    <property type="project" value="InterPro"/>
</dbReference>
<reference evidence="12" key="1">
    <citation type="submission" date="2021-05" db="EMBL/GenBank/DDBJ databases">
        <title>A free-living protist that lacks canonical eukaryotic 1 DNA replication and segregation systems.</title>
        <authorList>
            <person name="Salas-Leiva D.E."/>
            <person name="Tromer E.C."/>
            <person name="Curtis B.A."/>
            <person name="Jerlstrom-Hultqvist J."/>
            <person name="Kolisko M."/>
            <person name="Yi Z."/>
            <person name="Salas-Leiva J.S."/>
            <person name="Gallot-Lavallee L."/>
            <person name="Kops G.J.P.L."/>
            <person name="Archibald J.M."/>
            <person name="Simpson A.G.B."/>
            <person name="Roger A.J."/>
        </authorList>
    </citation>
    <scope>NUCLEOTIDE SEQUENCE</scope>
    <source>
        <strain evidence="12">BICM</strain>
    </source>
</reference>
<keyword evidence="13" id="KW-1185">Reference proteome</keyword>
<comment type="subcellular location">
    <subcellularLocation>
        <location evidence="2">Cytoplasm</location>
    </subcellularLocation>
</comment>
<dbReference type="EMBL" id="JAHDYR010000015">
    <property type="protein sequence ID" value="KAG9394501.1"/>
    <property type="molecule type" value="Genomic_DNA"/>
</dbReference>
<dbReference type="OrthoDB" id="6123450at2759"/>
<dbReference type="Pfam" id="PF00686">
    <property type="entry name" value="CBM_20"/>
    <property type="match status" value="2"/>
</dbReference>
<evidence type="ECO:0000256" key="4">
    <source>
        <dbReference type="ARBA" id="ARBA00012560"/>
    </source>
</evidence>
<proteinExistence type="inferred from homology"/>
<keyword evidence="8" id="KW-0119">Carbohydrate metabolism</keyword>
<dbReference type="PANTHER" id="PTHR32518:SF3">
    <property type="entry name" value="4-ALPHA-GLUCANOTRANSFERASE"/>
    <property type="match status" value="1"/>
</dbReference>
<dbReference type="EC" id="2.4.1.25" evidence="4"/>
<evidence type="ECO:0000256" key="10">
    <source>
        <dbReference type="ARBA" id="ARBA00031501"/>
    </source>
</evidence>
<dbReference type="SUPFAM" id="SSF51445">
    <property type="entry name" value="(Trans)glycosidases"/>
    <property type="match status" value="1"/>
</dbReference>
<evidence type="ECO:0000256" key="8">
    <source>
        <dbReference type="ARBA" id="ARBA00023277"/>
    </source>
</evidence>
<evidence type="ECO:0000256" key="2">
    <source>
        <dbReference type="ARBA" id="ARBA00004496"/>
    </source>
</evidence>
<evidence type="ECO:0000256" key="1">
    <source>
        <dbReference type="ARBA" id="ARBA00000439"/>
    </source>
</evidence>
<protein>
    <recommendedName>
        <fullName evidence="4">4-alpha-glucanotransferase</fullName>
        <ecNumber evidence="4">2.4.1.25</ecNumber>
    </recommendedName>
    <alternativeName>
        <fullName evidence="9">Amylomaltase</fullName>
    </alternativeName>
    <alternativeName>
        <fullName evidence="10">Disproportionating enzyme</fullName>
    </alternativeName>
</protein>
<dbReference type="InterPro" id="IPR002044">
    <property type="entry name" value="CBM20"/>
</dbReference>
<dbReference type="Gene3D" id="2.60.40.10">
    <property type="entry name" value="Immunoglobulins"/>
    <property type="match status" value="2"/>
</dbReference>
<organism evidence="12 13">
    <name type="scientific">Carpediemonas membranifera</name>
    <dbReference type="NCBI Taxonomy" id="201153"/>
    <lineage>
        <taxon>Eukaryota</taxon>
        <taxon>Metamonada</taxon>
        <taxon>Carpediemonas-like organisms</taxon>
        <taxon>Carpediemonas</taxon>
    </lineage>
</organism>
<dbReference type="Gene3D" id="3.20.20.80">
    <property type="entry name" value="Glycosidases"/>
    <property type="match status" value="2"/>
</dbReference>
<dbReference type="GO" id="GO:0005737">
    <property type="term" value="C:cytoplasm"/>
    <property type="evidence" value="ECO:0007669"/>
    <property type="project" value="UniProtKB-SubCell"/>
</dbReference>
<evidence type="ECO:0000256" key="5">
    <source>
        <dbReference type="ARBA" id="ARBA00022490"/>
    </source>
</evidence>
<accession>A0A8J6ATX1</accession>
<evidence type="ECO:0000256" key="6">
    <source>
        <dbReference type="ARBA" id="ARBA00022676"/>
    </source>
</evidence>
<dbReference type="PANTHER" id="PTHR32518">
    <property type="match status" value="1"/>
</dbReference>
<comment type="catalytic activity">
    <reaction evidence="1">
        <text>Transfers a segment of a (1-&gt;4)-alpha-D-glucan to a new position in an acceptor, which may be glucose or a (1-&gt;4)-alpha-D-glucan.</text>
        <dbReference type="EC" id="2.4.1.25"/>
    </reaction>
</comment>
<dbReference type="GO" id="GO:0004134">
    <property type="term" value="F:4-alpha-glucanotransferase activity"/>
    <property type="evidence" value="ECO:0007669"/>
    <property type="project" value="UniProtKB-EC"/>
</dbReference>
<dbReference type="GO" id="GO:0016787">
    <property type="term" value="F:hydrolase activity"/>
    <property type="evidence" value="ECO:0007669"/>
    <property type="project" value="UniProtKB-KW"/>
</dbReference>
<dbReference type="InterPro" id="IPR017853">
    <property type="entry name" value="GH"/>
</dbReference>
<feature type="domain" description="CBM20" evidence="11">
    <location>
        <begin position="130"/>
        <end position="240"/>
    </location>
</feature>
<dbReference type="GO" id="GO:2001070">
    <property type="term" value="F:starch binding"/>
    <property type="evidence" value="ECO:0007669"/>
    <property type="project" value="InterPro"/>
</dbReference>
<dbReference type="InterPro" id="IPR013783">
    <property type="entry name" value="Ig-like_fold"/>
</dbReference>
<gene>
    <name evidence="12" type="ORF">J8273_4175</name>
</gene>
<dbReference type="AlphaFoldDB" id="A0A8J6ATX1"/>
<evidence type="ECO:0000256" key="9">
    <source>
        <dbReference type="ARBA" id="ARBA00031423"/>
    </source>
</evidence>
<evidence type="ECO:0000256" key="3">
    <source>
        <dbReference type="ARBA" id="ARBA00005684"/>
    </source>
</evidence>
<keyword evidence="6" id="KW-0328">Glycosyltransferase</keyword>
<dbReference type="SUPFAM" id="SSF49452">
    <property type="entry name" value="Starch-binding domain-like"/>
    <property type="match status" value="2"/>
</dbReference>
<dbReference type="Pfam" id="PF02446">
    <property type="entry name" value="Glyco_hydro_77"/>
    <property type="match status" value="1"/>
</dbReference>
<evidence type="ECO:0000313" key="13">
    <source>
        <dbReference type="Proteomes" id="UP000717585"/>
    </source>
</evidence>
<evidence type="ECO:0000256" key="7">
    <source>
        <dbReference type="ARBA" id="ARBA00022679"/>
    </source>
</evidence>
<comment type="caution">
    <text evidence="12">The sequence shown here is derived from an EMBL/GenBank/DDBJ whole genome shotgun (WGS) entry which is preliminary data.</text>
</comment>
<evidence type="ECO:0000313" key="12">
    <source>
        <dbReference type="EMBL" id="KAG9394501.1"/>
    </source>
</evidence>
<dbReference type="InterPro" id="IPR003385">
    <property type="entry name" value="Glyco_hydro_77"/>
</dbReference>
<dbReference type="CDD" id="cd05467">
    <property type="entry name" value="CBM20"/>
    <property type="match status" value="1"/>
</dbReference>
<dbReference type="SMART" id="SM01065">
    <property type="entry name" value="CBM_2"/>
    <property type="match status" value="2"/>
</dbReference>
<keyword evidence="12" id="KW-0378">Hydrolase</keyword>
<name>A0A8J6ATX1_9EUKA</name>
<keyword evidence="7" id="KW-0808">Transferase</keyword>
<feature type="domain" description="CBM20" evidence="11">
    <location>
        <begin position="1"/>
        <end position="98"/>
    </location>
</feature>
<dbReference type="Proteomes" id="UP000717585">
    <property type="component" value="Unassembled WGS sequence"/>
</dbReference>
<evidence type="ECO:0000259" key="11">
    <source>
        <dbReference type="PROSITE" id="PS51166"/>
    </source>
</evidence>
<comment type="similarity">
    <text evidence="3">Belongs to the disproportionating enzyme family.</text>
</comment>
<sequence>MQTVRFNLHHSTGYGDTVFVCGDAAPIGAWKANDALELKYHDGVWSQEVAIDTSKAVEYKYFIRRASGEFEWQSGLNYRLIAIPTGKRELHMHDEWPLAPTLSDTISKTATFHDAIIRSDVAVAPEAVVAPKDGETVINFSIYAPWVEHNHALFICGGHPALGDWSPANALRCGVKDGIHSASIVVDAGISTPIAYKCFLGEPGKPVRWEAGENRATAASPVVDAEIPLVIPEPEEVIGSVSARVPVSVGAATYRHSFRYGFEVRPRVMGTVVPVFSLRSRKSLGVGEFLDMKPMINFIAQAKGNVLQILPVNDTMIHFSHRWSSYPYSTLSVFALHPLYARVDDEKSVGKIPAAIRAKIDAFKKEQIKSPIADYEKVLPAKLKFLREIYDVKRKDKSLPDLDAFLEDNEYWLPDYAVFKYLADKNKSCDFYKWPEHSEFTPAVHKLFKDPTAGPEVYFHVWCQYILCQQFAEVSKYASVKRVAIKGDIPIGVDPHSCDVWRYKELFNIDTRTGAPPDMFSASGQCWGFPTYNWDAMAKDGFKWWAARLGLMAKFFKAYRIDHVLGFFRIWRLPDTAVSGIPGFFFPSRPIHLNELKARGIHNIDRLVEPFLPERFVYEVFEAYYEDREVANEHARACIGRYLTLKETKAGTRYFKFKPEFANEQAIADDKPIPKGVSLEEEVEHRNSMMPYFRLLNNVCLYRSPFQPEWEFFPRFGMKLTYDDGSERSDLPMLASWRYLDAREQTILQDICDNYFYRDHNDIFTKEAHKKLPSILNAANMLICGEDLGLLAPCVTPVMKHYSMLGLRVQRFPPPDPSGAMKDFAHCNEFGWDNVATPGTHDMPTLRSWWRIVPNAKEEGVREAFWNDFLREGWESTRPKELDPAKVHKIIDQMLWCPAMLAMFQIQDLMALDERTVYPGCPEDENINSPENPRHYWRYRMHMDVEDLLKEKNLIKMLAGKVEASGRGRIY</sequence>
<dbReference type="PROSITE" id="PS51166">
    <property type="entry name" value="CBM20"/>
    <property type="match status" value="2"/>
</dbReference>
<keyword evidence="5" id="KW-0963">Cytoplasm</keyword>